<reference evidence="3 4" key="2">
    <citation type="journal article" date="2021" name="Front. Microbiol.">
        <title>Aerobic Denitrification and Heterotrophic Sulfur Oxidation in the Genus Halomonas Revealed by Six Novel Species Characterizations and Genome-Based Analysis.</title>
        <authorList>
            <person name="Wang L."/>
            <person name="Shao Z."/>
        </authorList>
    </citation>
    <scope>NUCLEOTIDE SEQUENCE</scope>
    <source>
        <strain evidence="2 4">MCCC 1A05748</strain>
        <strain evidence="3">MCCC 1A05776</strain>
    </source>
</reference>
<dbReference type="SUPFAM" id="SSF54909">
    <property type="entry name" value="Dimeric alpha+beta barrel"/>
    <property type="match status" value="1"/>
</dbReference>
<dbReference type="AlphaFoldDB" id="A0AAW4YU88"/>
<evidence type="ECO:0000313" key="5">
    <source>
        <dbReference type="Proteomes" id="UP001320178"/>
    </source>
</evidence>
<evidence type="ECO:0000259" key="1">
    <source>
        <dbReference type="Pfam" id="PF07045"/>
    </source>
</evidence>
<gene>
    <name evidence="2" type="ORF">HOP60_14430</name>
    <name evidence="3" type="ORF">HOP61_08600</name>
</gene>
<protein>
    <submittedName>
        <fullName evidence="3">DUF1330 domain-containing protein</fullName>
    </submittedName>
</protein>
<keyword evidence="4" id="KW-1185">Reference proteome</keyword>
<evidence type="ECO:0000313" key="2">
    <source>
        <dbReference type="EMBL" id="MCE8047922.1"/>
    </source>
</evidence>
<evidence type="ECO:0000313" key="4">
    <source>
        <dbReference type="Proteomes" id="UP001320154"/>
    </source>
</evidence>
<feature type="domain" description="DUF1330" evidence="1">
    <location>
        <begin position="3"/>
        <end position="95"/>
    </location>
</feature>
<evidence type="ECO:0000313" key="3">
    <source>
        <dbReference type="EMBL" id="MCE8051348.1"/>
    </source>
</evidence>
<dbReference type="InterPro" id="IPR011008">
    <property type="entry name" value="Dimeric_a/b-barrel"/>
</dbReference>
<dbReference type="EMBL" id="JABFTS010000002">
    <property type="protein sequence ID" value="MCE8051348.1"/>
    <property type="molecule type" value="Genomic_DNA"/>
</dbReference>
<dbReference type="Proteomes" id="UP001320178">
    <property type="component" value="Unassembled WGS sequence"/>
</dbReference>
<accession>A0AAW4YU88</accession>
<comment type="caution">
    <text evidence="3">The sequence shown here is derived from an EMBL/GenBank/DDBJ whole genome shotgun (WGS) entry which is preliminary data.</text>
</comment>
<dbReference type="EMBL" id="JABFTQ010000009">
    <property type="protein sequence ID" value="MCE8047922.1"/>
    <property type="molecule type" value="Genomic_DNA"/>
</dbReference>
<reference evidence="3" key="1">
    <citation type="submission" date="2020-05" db="EMBL/GenBank/DDBJ databases">
        <authorList>
            <person name="Wang L."/>
            <person name="Shao Z."/>
        </authorList>
    </citation>
    <scope>NUCLEOTIDE SEQUENCE</scope>
    <source>
        <strain evidence="2">MCCC 1A05748</strain>
        <strain evidence="3">MCCC 1A05776</strain>
    </source>
</reference>
<sequence>MGSAYVVGQVTVHDPERWMEYVERVPETLAPWGGEVVMRGQRTAMLAGEPGHPNIVMLRFPDRQAVEQWYASPEYQALVPLRDSAAQVELAAYEG</sequence>
<dbReference type="InterPro" id="IPR010753">
    <property type="entry name" value="DUF1330"/>
</dbReference>
<organism evidence="3 5">
    <name type="scientific">Billgrantia desiderata</name>
    <dbReference type="NCBI Taxonomy" id="52021"/>
    <lineage>
        <taxon>Bacteria</taxon>
        <taxon>Pseudomonadati</taxon>
        <taxon>Pseudomonadota</taxon>
        <taxon>Gammaproteobacteria</taxon>
        <taxon>Oceanospirillales</taxon>
        <taxon>Halomonadaceae</taxon>
        <taxon>Billgrantia</taxon>
    </lineage>
</organism>
<proteinExistence type="predicted"/>
<dbReference type="RefSeq" id="WP_086510318.1">
    <property type="nucleotide sequence ID" value="NZ_FNVC01000007.1"/>
</dbReference>
<dbReference type="PANTHER" id="PTHR41521:SF4">
    <property type="entry name" value="BLR0684 PROTEIN"/>
    <property type="match status" value="1"/>
</dbReference>
<dbReference type="Proteomes" id="UP001320154">
    <property type="component" value="Unassembled WGS sequence"/>
</dbReference>
<dbReference type="Pfam" id="PF07045">
    <property type="entry name" value="DUF1330"/>
    <property type="match status" value="1"/>
</dbReference>
<dbReference type="PANTHER" id="PTHR41521">
    <property type="match status" value="1"/>
</dbReference>
<dbReference type="Gene3D" id="3.30.70.100">
    <property type="match status" value="1"/>
</dbReference>
<name>A0AAW4YU88_9GAMM</name>